<dbReference type="AlphaFoldDB" id="A0A0A9A149"/>
<proteinExistence type="predicted"/>
<evidence type="ECO:0000313" key="2">
    <source>
        <dbReference type="EMBL" id="JAD43653.1"/>
    </source>
</evidence>
<organism evidence="2">
    <name type="scientific">Arundo donax</name>
    <name type="common">Giant reed</name>
    <name type="synonym">Donax arundinaceus</name>
    <dbReference type="NCBI Taxonomy" id="35708"/>
    <lineage>
        <taxon>Eukaryota</taxon>
        <taxon>Viridiplantae</taxon>
        <taxon>Streptophyta</taxon>
        <taxon>Embryophyta</taxon>
        <taxon>Tracheophyta</taxon>
        <taxon>Spermatophyta</taxon>
        <taxon>Magnoliopsida</taxon>
        <taxon>Liliopsida</taxon>
        <taxon>Poales</taxon>
        <taxon>Poaceae</taxon>
        <taxon>PACMAD clade</taxon>
        <taxon>Arundinoideae</taxon>
        <taxon>Arundineae</taxon>
        <taxon>Arundo</taxon>
    </lineage>
</organism>
<keyword evidence="1" id="KW-0472">Membrane</keyword>
<accession>A0A0A9A149</accession>
<keyword evidence="1" id="KW-0812">Transmembrane</keyword>
<evidence type="ECO:0000256" key="1">
    <source>
        <dbReference type="SAM" id="Phobius"/>
    </source>
</evidence>
<reference evidence="2" key="1">
    <citation type="submission" date="2014-09" db="EMBL/GenBank/DDBJ databases">
        <authorList>
            <person name="Magalhaes I.L.F."/>
            <person name="Oliveira U."/>
            <person name="Santos F.R."/>
            <person name="Vidigal T.H.D.A."/>
            <person name="Brescovit A.D."/>
            <person name="Santos A.J."/>
        </authorList>
    </citation>
    <scope>NUCLEOTIDE SEQUENCE</scope>
    <source>
        <tissue evidence="2">Shoot tissue taken approximately 20 cm above the soil surface</tissue>
    </source>
</reference>
<dbReference type="EMBL" id="GBRH01254242">
    <property type="protein sequence ID" value="JAD43653.1"/>
    <property type="molecule type" value="Transcribed_RNA"/>
</dbReference>
<sequence>MLLSNYVIGLGFILSFFTWNGDLPNLRNF</sequence>
<feature type="transmembrane region" description="Helical" evidence="1">
    <location>
        <begin position="6"/>
        <end position="23"/>
    </location>
</feature>
<protein>
    <submittedName>
        <fullName evidence="2">Uncharacterized protein</fullName>
    </submittedName>
</protein>
<keyword evidence="1" id="KW-1133">Transmembrane helix</keyword>
<reference evidence="2" key="2">
    <citation type="journal article" date="2015" name="Data Brief">
        <title>Shoot transcriptome of the giant reed, Arundo donax.</title>
        <authorList>
            <person name="Barrero R.A."/>
            <person name="Guerrero F.D."/>
            <person name="Moolhuijzen P."/>
            <person name="Goolsby J.A."/>
            <person name="Tidwell J."/>
            <person name="Bellgard S.E."/>
            <person name="Bellgard M.I."/>
        </authorList>
    </citation>
    <scope>NUCLEOTIDE SEQUENCE</scope>
    <source>
        <tissue evidence="2">Shoot tissue taken approximately 20 cm above the soil surface</tissue>
    </source>
</reference>
<name>A0A0A9A149_ARUDO</name>